<keyword evidence="2 6" id="KW-0812">Transmembrane</keyword>
<evidence type="ECO:0000313" key="8">
    <source>
        <dbReference type="EMBL" id="RZB63810.1"/>
    </source>
</evidence>
<dbReference type="AlphaFoldDB" id="A0A445GRC3"/>
<protein>
    <submittedName>
        <fullName evidence="8">Phosphatidylinositol N-acetylglucosaminyltransferase subunit P isoform A</fullName>
        <ecNumber evidence="8">2.4.1.198</ecNumber>
    </submittedName>
</protein>
<evidence type="ECO:0000256" key="3">
    <source>
        <dbReference type="ARBA" id="ARBA00022989"/>
    </source>
</evidence>
<evidence type="ECO:0000313" key="9">
    <source>
        <dbReference type="Proteomes" id="UP000289340"/>
    </source>
</evidence>
<dbReference type="Proteomes" id="UP000289340">
    <property type="component" value="Chromosome 15"/>
</dbReference>
<evidence type="ECO:0000256" key="2">
    <source>
        <dbReference type="ARBA" id="ARBA00022692"/>
    </source>
</evidence>
<dbReference type="GO" id="GO:0017176">
    <property type="term" value="F:phosphatidylinositol N-acetylglucosaminyltransferase activity"/>
    <property type="evidence" value="ECO:0007669"/>
    <property type="project" value="UniProtKB-EC"/>
</dbReference>
<dbReference type="PANTHER" id="PTHR47681">
    <property type="entry name" value="PHOSPHATIDYLINOSITOL N-ACETYLGLUCOSAMINYLTRANSFERASE SUBUNIT P-RELATED"/>
    <property type="match status" value="1"/>
</dbReference>
<feature type="transmembrane region" description="Helical" evidence="6">
    <location>
        <begin position="166"/>
        <end position="188"/>
    </location>
</feature>
<comment type="caution">
    <text evidence="8">The sequence shown here is derived from an EMBL/GenBank/DDBJ whole genome shotgun (WGS) entry which is preliminary data.</text>
</comment>
<evidence type="ECO:0000256" key="1">
    <source>
        <dbReference type="ARBA" id="ARBA00004141"/>
    </source>
</evidence>
<feature type="compositionally biased region" description="Basic and acidic residues" evidence="5">
    <location>
        <begin position="29"/>
        <end position="40"/>
    </location>
</feature>
<proteinExistence type="predicted"/>
<gene>
    <name evidence="8" type="ORF">D0Y65_040406</name>
</gene>
<dbReference type="GO" id="GO:0016020">
    <property type="term" value="C:membrane"/>
    <property type="evidence" value="ECO:0007669"/>
    <property type="project" value="UniProtKB-SubCell"/>
</dbReference>
<evidence type="ECO:0000256" key="5">
    <source>
        <dbReference type="SAM" id="MobiDB-lite"/>
    </source>
</evidence>
<comment type="subcellular location">
    <subcellularLocation>
        <location evidence="1">Membrane</location>
        <topology evidence="1">Multi-pass membrane protein</topology>
    </subcellularLocation>
</comment>
<dbReference type="InterPro" id="IPR013717">
    <property type="entry name" value="PIG-P"/>
</dbReference>
<feature type="region of interest" description="Disordered" evidence="5">
    <location>
        <begin position="15"/>
        <end position="55"/>
    </location>
</feature>
<name>A0A445GRC3_GLYSO</name>
<feature type="transmembrane region" description="Helical" evidence="6">
    <location>
        <begin position="208"/>
        <end position="228"/>
    </location>
</feature>
<dbReference type="EMBL" id="QZWG01000015">
    <property type="protein sequence ID" value="RZB63810.1"/>
    <property type="molecule type" value="Genomic_DNA"/>
</dbReference>
<organism evidence="8 9">
    <name type="scientific">Glycine soja</name>
    <name type="common">Wild soybean</name>
    <dbReference type="NCBI Taxonomy" id="3848"/>
    <lineage>
        <taxon>Eukaryota</taxon>
        <taxon>Viridiplantae</taxon>
        <taxon>Streptophyta</taxon>
        <taxon>Embryophyta</taxon>
        <taxon>Tracheophyta</taxon>
        <taxon>Spermatophyta</taxon>
        <taxon>Magnoliopsida</taxon>
        <taxon>eudicotyledons</taxon>
        <taxon>Gunneridae</taxon>
        <taxon>Pentapetalae</taxon>
        <taxon>rosids</taxon>
        <taxon>fabids</taxon>
        <taxon>Fabales</taxon>
        <taxon>Fabaceae</taxon>
        <taxon>Papilionoideae</taxon>
        <taxon>50 kb inversion clade</taxon>
        <taxon>NPAAA clade</taxon>
        <taxon>indigoferoid/millettioid clade</taxon>
        <taxon>Phaseoleae</taxon>
        <taxon>Glycine</taxon>
        <taxon>Glycine subgen. Soja</taxon>
    </lineage>
</organism>
<keyword evidence="4 6" id="KW-0472">Membrane</keyword>
<feature type="domain" description="PIG-P" evidence="7">
    <location>
        <begin position="164"/>
        <end position="281"/>
    </location>
</feature>
<keyword evidence="9" id="KW-1185">Reference proteome</keyword>
<dbReference type="Pfam" id="PF08510">
    <property type="entry name" value="PIG-P"/>
    <property type="match status" value="1"/>
</dbReference>
<keyword evidence="8" id="KW-0808">Transferase</keyword>
<evidence type="ECO:0000259" key="7">
    <source>
        <dbReference type="Pfam" id="PF08510"/>
    </source>
</evidence>
<evidence type="ECO:0000256" key="4">
    <source>
        <dbReference type="ARBA" id="ARBA00023136"/>
    </source>
</evidence>
<keyword evidence="8" id="KW-0328">Glycosyltransferase</keyword>
<keyword evidence="3 6" id="KW-1133">Transmembrane helix</keyword>
<reference evidence="8 9" key="1">
    <citation type="submission" date="2018-09" db="EMBL/GenBank/DDBJ databases">
        <title>A high-quality reference genome of wild soybean provides a powerful tool to mine soybean genomes.</title>
        <authorList>
            <person name="Xie M."/>
            <person name="Chung C.Y.L."/>
            <person name="Li M.-W."/>
            <person name="Wong F.-L."/>
            <person name="Chan T.-F."/>
            <person name="Lam H.-M."/>
        </authorList>
    </citation>
    <scope>NUCLEOTIDE SEQUENCE [LARGE SCALE GENOMIC DNA]</scope>
    <source>
        <strain evidence="9">cv. W05</strain>
        <tissue evidence="8">Hypocotyl of etiolated seedlings</tissue>
    </source>
</reference>
<feature type="compositionally biased region" description="Polar residues" evidence="5">
    <location>
        <begin position="15"/>
        <end position="26"/>
    </location>
</feature>
<sequence length="329" mass="36040">MFCCFHSSVQTSKSKSQLRNRNTNCDSAAPHRGDSGRDGRSFNPPRSRGHCRGKGPLRSGAILRFALASNECEFWARVGSPSRTVYSISFCPKPFRVNFVMYALISMSKSVSGNGCDMESPHSQNSPRRTLSLSKKRRATASCFDPDEISSGFGLSGDHGPKPSEVYGFVGSITTVVATVIFLVWAYVPESWLQSVGISYYPSRYWALAVPTYVMVTIVLMLGFYIGLNFISTPSPASLNTVFGEFDAKFFSDTDEFSRDPLSLECTLEDEKPIEPISDIGYQGRRRFSGSAVSRTSTSKATSFSRTTPSNRGASLLSSCHVDCSILAT</sequence>
<dbReference type="PANTHER" id="PTHR47681:SF3">
    <property type="entry name" value="PHOSPHATIDYLINOSITOL N-ACETYLGLUCOSAMINYLTRANSFERASE SUBUNIT P-RELATED"/>
    <property type="match status" value="1"/>
</dbReference>
<evidence type="ECO:0000256" key="6">
    <source>
        <dbReference type="SAM" id="Phobius"/>
    </source>
</evidence>
<dbReference type="EC" id="2.4.1.198" evidence="8"/>
<accession>A0A445GRC3</accession>